<feature type="compositionally biased region" description="Low complexity" evidence="11">
    <location>
        <begin position="275"/>
        <end position="288"/>
    </location>
</feature>
<keyword evidence="9" id="KW-0539">Nucleus</keyword>
<dbReference type="GO" id="GO:0005634">
    <property type="term" value="C:nucleus"/>
    <property type="evidence" value="ECO:0007669"/>
    <property type="project" value="UniProtKB-SubCell"/>
</dbReference>
<feature type="domain" description="BTB" evidence="12">
    <location>
        <begin position="119"/>
        <end position="188"/>
    </location>
</feature>
<evidence type="ECO:0000256" key="9">
    <source>
        <dbReference type="ARBA" id="ARBA00023242"/>
    </source>
</evidence>
<feature type="domain" description="C2H2-type" evidence="13">
    <location>
        <begin position="556"/>
        <end position="579"/>
    </location>
</feature>
<name>A0ABD0Y9Q6_9HEMI</name>
<dbReference type="PROSITE" id="PS00028">
    <property type="entry name" value="ZINC_FINGER_C2H2_1"/>
    <property type="match status" value="3"/>
</dbReference>
<accession>A0ABD0Y9Q6</accession>
<feature type="domain" description="C2H2-type" evidence="13">
    <location>
        <begin position="528"/>
        <end position="555"/>
    </location>
</feature>
<dbReference type="FunFam" id="3.30.160.60:FF:002059">
    <property type="entry name" value="transcription factor Ken"/>
    <property type="match status" value="1"/>
</dbReference>
<feature type="region of interest" description="Disordered" evidence="11">
    <location>
        <begin position="496"/>
        <end position="522"/>
    </location>
</feature>
<dbReference type="CDD" id="cd18315">
    <property type="entry name" value="BTB_POZ_BAB-like"/>
    <property type="match status" value="1"/>
</dbReference>
<evidence type="ECO:0000256" key="6">
    <source>
        <dbReference type="ARBA" id="ARBA00023015"/>
    </source>
</evidence>
<dbReference type="Pfam" id="PF00096">
    <property type="entry name" value="zf-C2H2"/>
    <property type="match status" value="1"/>
</dbReference>
<dbReference type="GO" id="GO:0003677">
    <property type="term" value="F:DNA binding"/>
    <property type="evidence" value="ECO:0007669"/>
    <property type="project" value="UniProtKB-KW"/>
</dbReference>
<feature type="region of interest" description="Disordered" evidence="11">
    <location>
        <begin position="210"/>
        <end position="354"/>
    </location>
</feature>
<feature type="compositionally biased region" description="Polar residues" evidence="11">
    <location>
        <begin position="311"/>
        <end position="324"/>
    </location>
</feature>
<keyword evidence="15" id="KW-1185">Reference proteome</keyword>
<evidence type="ECO:0000259" key="12">
    <source>
        <dbReference type="PROSITE" id="PS50097"/>
    </source>
</evidence>
<keyword evidence="8" id="KW-0804">Transcription</keyword>
<feature type="region of interest" description="Disordered" evidence="11">
    <location>
        <begin position="1"/>
        <end position="21"/>
    </location>
</feature>
<dbReference type="Pfam" id="PF00651">
    <property type="entry name" value="BTB"/>
    <property type="match status" value="1"/>
</dbReference>
<sequence>MASKRRNMFQKSKTQKTTENDRKQNLLQPYTYVLSIQDYRHKFIALMHPQLLKGMISSLAAVVVQAEDGVYQNKKQETTEIDKAMYGGECRELLKLQYGKHHASLVEEVRVWWEAESFADVRLVCRGGGVVSAHKLVLASASPLIKRILDEVPHELSHNVTIQLPDISPAHMRNMLHFLYTGQACVQPSEMSGVIELFELLEIKSELWDDKASTGSRHSESSSTTAEERKGSPCSRDDEVVGGGGGGGRPLGEEPPPPALHHASPPPPSRRRRSSSIPVNLSISSSTSDAGTTDVKTESVIEPLLEPRPQSAENLSKSALTNNYSSATESTSEEECGRSCGGQDAGGQHPPQPAQFVVHAKRKSKYMEDYRSQLEEEDPRKIPDEALALVAPESYVVTPHRKRRPGFHNSPSQNPPFVPFSPSYIDEISFRPPRNSHTLSAPAYLIDSVPKPPLHSSESVVKFQEAPLSPRGNTFQFGSSNSLDSTPWGAWGLCQAQVGPPPSRKEEPPPSAGISESEESTKAPTREYRCEYCGKQFGMSWNLKTHLRVHTGEKPFACRLCVAMFKQKAHLLKHLCSVHRSAISVGPMGDSADTGHFKCCFCPLMFDSLQELIRHLSGPHNNLLLSKNLHE</sequence>
<dbReference type="Proteomes" id="UP001558652">
    <property type="component" value="Unassembled WGS sequence"/>
</dbReference>
<evidence type="ECO:0000256" key="8">
    <source>
        <dbReference type="ARBA" id="ARBA00023163"/>
    </source>
</evidence>
<evidence type="ECO:0008006" key="16">
    <source>
        <dbReference type="Google" id="ProtNLM"/>
    </source>
</evidence>
<keyword evidence="3" id="KW-0677">Repeat</keyword>
<keyword evidence="6" id="KW-0805">Transcription regulation</keyword>
<feature type="region of interest" description="Disordered" evidence="11">
    <location>
        <begin position="400"/>
        <end position="419"/>
    </location>
</feature>
<dbReference type="FunFam" id="3.30.160.60:FF:002034">
    <property type="entry name" value="transcription factor Ken"/>
    <property type="match status" value="1"/>
</dbReference>
<organism evidence="14 15">
    <name type="scientific">Ranatra chinensis</name>
    <dbReference type="NCBI Taxonomy" id="642074"/>
    <lineage>
        <taxon>Eukaryota</taxon>
        <taxon>Metazoa</taxon>
        <taxon>Ecdysozoa</taxon>
        <taxon>Arthropoda</taxon>
        <taxon>Hexapoda</taxon>
        <taxon>Insecta</taxon>
        <taxon>Pterygota</taxon>
        <taxon>Neoptera</taxon>
        <taxon>Paraneoptera</taxon>
        <taxon>Hemiptera</taxon>
        <taxon>Heteroptera</taxon>
        <taxon>Panheteroptera</taxon>
        <taxon>Nepomorpha</taxon>
        <taxon>Nepidae</taxon>
        <taxon>Ranatrinae</taxon>
        <taxon>Ranatra</taxon>
    </lineage>
</organism>
<dbReference type="InterPro" id="IPR036236">
    <property type="entry name" value="Znf_C2H2_sf"/>
</dbReference>
<evidence type="ECO:0000256" key="7">
    <source>
        <dbReference type="ARBA" id="ARBA00023125"/>
    </source>
</evidence>
<proteinExistence type="predicted"/>
<evidence type="ECO:0000313" key="14">
    <source>
        <dbReference type="EMBL" id="KAL1123394.1"/>
    </source>
</evidence>
<feature type="compositionally biased region" description="Pro residues" evidence="11">
    <location>
        <begin position="253"/>
        <end position="268"/>
    </location>
</feature>
<evidence type="ECO:0000256" key="1">
    <source>
        <dbReference type="ARBA" id="ARBA00004123"/>
    </source>
</evidence>
<evidence type="ECO:0000256" key="10">
    <source>
        <dbReference type="PROSITE-ProRule" id="PRU00042"/>
    </source>
</evidence>
<comment type="subcellular location">
    <subcellularLocation>
        <location evidence="1">Nucleus</location>
    </subcellularLocation>
</comment>
<dbReference type="SUPFAM" id="SSF54695">
    <property type="entry name" value="POZ domain"/>
    <property type="match status" value="1"/>
</dbReference>
<dbReference type="PANTHER" id="PTHR45993">
    <property type="entry name" value="B-CELL LYMPHOMA/LEUKEMIA 11"/>
    <property type="match status" value="1"/>
</dbReference>
<dbReference type="SMART" id="SM00225">
    <property type="entry name" value="BTB"/>
    <property type="match status" value="1"/>
</dbReference>
<dbReference type="InterPro" id="IPR013087">
    <property type="entry name" value="Znf_C2H2_type"/>
</dbReference>
<dbReference type="InterPro" id="IPR051497">
    <property type="entry name" value="Dev/Hematopoietic_TF"/>
</dbReference>
<evidence type="ECO:0000256" key="3">
    <source>
        <dbReference type="ARBA" id="ARBA00022737"/>
    </source>
</evidence>
<keyword evidence="2" id="KW-0479">Metal-binding</keyword>
<dbReference type="SMART" id="SM00355">
    <property type="entry name" value="ZnF_C2H2"/>
    <property type="match status" value="3"/>
</dbReference>
<dbReference type="AlphaFoldDB" id="A0ABD0Y9Q6"/>
<evidence type="ECO:0000256" key="4">
    <source>
        <dbReference type="ARBA" id="ARBA00022771"/>
    </source>
</evidence>
<evidence type="ECO:0000259" key="13">
    <source>
        <dbReference type="PROSITE" id="PS50157"/>
    </source>
</evidence>
<comment type="caution">
    <text evidence="14">The sequence shown here is derived from an EMBL/GenBank/DDBJ whole genome shotgun (WGS) entry which is preliminary data.</text>
</comment>
<dbReference type="PROSITE" id="PS50157">
    <property type="entry name" value="ZINC_FINGER_C2H2_2"/>
    <property type="match status" value="2"/>
</dbReference>
<dbReference type="EMBL" id="JBFDAA010000012">
    <property type="protein sequence ID" value="KAL1123394.1"/>
    <property type="molecule type" value="Genomic_DNA"/>
</dbReference>
<dbReference type="PANTHER" id="PTHR45993:SF7">
    <property type="entry name" value="TRANSCRIPTION FACTOR KEN"/>
    <property type="match status" value="1"/>
</dbReference>
<evidence type="ECO:0000256" key="5">
    <source>
        <dbReference type="ARBA" id="ARBA00022833"/>
    </source>
</evidence>
<dbReference type="SUPFAM" id="SSF57667">
    <property type="entry name" value="beta-beta-alpha zinc fingers"/>
    <property type="match status" value="1"/>
</dbReference>
<keyword evidence="4 10" id="KW-0863">Zinc-finger</keyword>
<keyword evidence="5" id="KW-0862">Zinc</keyword>
<gene>
    <name evidence="14" type="ORF">AAG570_002475</name>
</gene>
<feature type="compositionally biased region" description="Basic and acidic residues" evidence="11">
    <location>
        <begin position="210"/>
        <end position="239"/>
    </location>
</feature>
<protein>
    <recommendedName>
        <fullName evidence="16">Transcription factor Ken</fullName>
    </recommendedName>
</protein>
<evidence type="ECO:0000256" key="2">
    <source>
        <dbReference type="ARBA" id="ARBA00022723"/>
    </source>
</evidence>
<feature type="compositionally biased region" description="Gly residues" evidence="11">
    <location>
        <begin position="241"/>
        <end position="250"/>
    </location>
</feature>
<dbReference type="Gene3D" id="3.30.710.10">
    <property type="entry name" value="Potassium Channel Kv1.1, Chain A"/>
    <property type="match status" value="1"/>
</dbReference>
<dbReference type="InterPro" id="IPR000210">
    <property type="entry name" value="BTB/POZ_dom"/>
</dbReference>
<reference evidence="14 15" key="1">
    <citation type="submission" date="2024-07" db="EMBL/GenBank/DDBJ databases">
        <title>Chromosome-level genome assembly of the water stick insect Ranatra chinensis (Heteroptera: Nepidae).</title>
        <authorList>
            <person name="Liu X."/>
        </authorList>
    </citation>
    <scope>NUCLEOTIDE SEQUENCE [LARGE SCALE GENOMIC DNA]</scope>
    <source>
        <strain evidence="14">Cailab_2021Rc</strain>
        <tissue evidence="14">Muscle</tissue>
    </source>
</reference>
<dbReference type="Gene3D" id="3.30.160.60">
    <property type="entry name" value="Classic Zinc Finger"/>
    <property type="match status" value="2"/>
</dbReference>
<dbReference type="PROSITE" id="PS50097">
    <property type="entry name" value="BTB"/>
    <property type="match status" value="1"/>
</dbReference>
<keyword evidence="7" id="KW-0238">DNA-binding</keyword>
<evidence type="ECO:0000256" key="11">
    <source>
        <dbReference type="SAM" id="MobiDB-lite"/>
    </source>
</evidence>
<dbReference type="InterPro" id="IPR011333">
    <property type="entry name" value="SKP1/BTB/POZ_sf"/>
</dbReference>
<dbReference type="GO" id="GO:0008270">
    <property type="term" value="F:zinc ion binding"/>
    <property type="evidence" value="ECO:0007669"/>
    <property type="project" value="UniProtKB-KW"/>
</dbReference>
<evidence type="ECO:0000313" key="15">
    <source>
        <dbReference type="Proteomes" id="UP001558652"/>
    </source>
</evidence>